<sequence>MTADLSGKIALVAGGTRGAGRGIAVELGGAGATVYVTGRTTRTEQSEYGRRETIEETADMVTAAGGKGIALRIDHLVPAQVEALVGRIRREQGRLDILVNDIWGGEHLTEWNKPVWEHSLEKGLHMLRLAIDTHLITAHYALALMIERPGGLLVELTDGTAEYNATHYRLCPYYDLVKTGVIRMAWAHAKDLAPHGATAVAITPGWMRSEMMLDILGVREENWRDATAVQSHFVISETPRFTGRAVAALAADPERARWNGQSLSSGGLAKVYGFDDVDGSRPDCWRYMDEVMEAEKPADVFAVFSARRSAKTCARDPAPVRRSPCRRRAGSSRAVPSPRARQSYRRVPQPASYAAGRESGGRRSSPDPASSRISCCARGSRACRGARSRPPPAG</sequence>
<gene>
    <name evidence="2" type="ORF">LPU83_1249</name>
</gene>
<dbReference type="GO" id="GO:0004316">
    <property type="term" value="F:3-oxoacyl-[acyl-carrier-protein] reductase (NADPH) activity"/>
    <property type="evidence" value="ECO:0007669"/>
    <property type="project" value="UniProtKB-EC"/>
</dbReference>
<evidence type="ECO:0000256" key="1">
    <source>
        <dbReference type="SAM" id="MobiDB-lite"/>
    </source>
</evidence>
<keyword evidence="2" id="KW-0560">Oxidoreductase</keyword>
<organism evidence="2 3">
    <name type="scientific">Rhizobium favelukesii</name>
    <dbReference type="NCBI Taxonomy" id="348824"/>
    <lineage>
        <taxon>Bacteria</taxon>
        <taxon>Pseudomonadati</taxon>
        <taxon>Pseudomonadota</taxon>
        <taxon>Alphaproteobacteria</taxon>
        <taxon>Hyphomicrobiales</taxon>
        <taxon>Rhizobiaceae</taxon>
        <taxon>Rhizobium/Agrobacterium group</taxon>
        <taxon>Rhizobium</taxon>
    </lineage>
</organism>
<protein>
    <submittedName>
        <fullName evidence="2">3-oxoacyl-[acyl-carrier-protein] reductase</fullName>
        <ecNumber evidence="2">1.1.1.100</ecNumber>
    </submittedName>
</protein>
<dbReference type="eggNOG" id="COG1028">
    <property type="taxonomic scope" value="Bacteria"/>
</dbReference>
<dbReference type="EC" id="1.1.1.100" evidence="2"/>
<feature type="compositionally biased region" description="Low complexity" evidence="1">
    <location>
        <begin position="369"/>
        <end position="385"/>
    </location>
</feature>
<keyword evidence="3" id="KW-1185">Reference proteome</keyword>
<dbReference type="PATRIC" id="fig|348824.6.peg.1345"/>
<dbReference type="Gene3D" id="3.40.50.720">
    <property type="entry name" value="NAD(P)-binding Rossmann-like Domain"/>
    <property type="match status" value="1"/>
</dbReference>
<dbReference type="SUPFAM" id="SSF51735">
    <property type="entry name" value="NAD(P)-binding Rossmann-fold domains"/>
    <property type="match status" value="1"/>
</dbReference>
<dbReference type="InterPro" id="IPR002347">
    <property type="entry name" value="SDR_fam"/>
</dbReference>
<dbReference type="EMBL" id="HG916852">
    <property type="protein sequence ID" value="CDM56923.1"/>
    <property type="molecule type" value="Genomic_DNA"/>
</dbReference>
<evidence type="ECO:0000313" key="2">
    <source>
        <dbReference type="EMBL" id="CDM56923.1"/>
    </source>
</evidence>
<dbReference type="NCBIfam" id="NF006159">
    <property type="entry name" value="PRK08303.1"/>
    <property type="match status" value="1"/>
</dbReference>
<proteinExistence type="predicted"/>
<dbReference type="AlphaFoldDB" id="W6RE50"/>
<dbReference type="KEGG" id="rhl:LPU83_1249"/>
<dbReference type="Pfam" id="PF00106">
    <property type="entry name" value="adh_short"/>
    <property type="match status" value="1"/>
</dbReference>
<dbReference type="PANTHER" id="PTHR44147">
    <property type="entry name" value="DEHYDROGENASE/REDUCTASE SDR FAMILY MEMBER 1"/>
    <property type="match status" value="1"/>
</dbReference>
<dbReference type="PRINTS" id="PR00081">
    <property type="entry name" value="GDHRDH"/>
</dbReference>
<dbReference type="InterPro" id="IPR036291">
    <property type="entry name" value="NAD(P)-bd_dom_sf"/>
</dbReference>
<evidence type="ECO:0000313" key="3">
    <source>
        <dbReference type="Proteomes" id="UP000019443"/>
    </source>
</evidence>
<dbReference type="Proteomes" id="UP000019443">
    <property type="component" value="Chromosome"/>
</dbReference>
<reference evidence="2" key="1">
    <citation type="submission" date="2013-11" db="EMBL/GenBank/DDBJ databases">
        <title>Draft genome sequence of the broad-host-range Rhizobium sp. LPU83 strain, a member of the low-genetic diversity Oregon-like Rhizobium sp. group.</title>
        <authorList>
            <person name="Wibberg D."/>
            <person name="Puehler A."/>
            <person name="Schlueter A."/>
        </authorList>
    </citation>
    <scope>NUCLEOTIDE SEQUENCE [LARGE SCALE GENOMIC DNA]</scope>
    <source>
        <strain evidence="2">LPU83</strain>
    </source>
</reference>
<accession>W6RE50</accession>
<name>W6RE50_9HYPH</name>
<dbReference type="HOGENOM" id="CLU_010194_14_1_5"/>
<feature type="region of interest" description="Disordered" evidence="1">
    <location>
        <begin position="313"/>
        <end position="394"/>
    </location>
</feature>
<dbReference type="PANTHER" id="PTHR44147:SF2">
    <property type="entry name" value="DEHYDROGENASE_REDUCTASE SDR FAMILY MEMBER 1"/>
    <property type="match status" value="1"/>
</dbReference>